<feature type="compositionally biased region" description="Basic and acidic residues" evidence="12">
    <location>
        <begin position="477"/>
        <end position="488"/>
    </location>
</feature>
<evidence type="ECO:0000256" key="2">
    <source>
        <dbReference type="ARBA" id="ARBA00004574"/>
    </source>
</evidence>
<dbReference type="Gene3D" id="3.40.50.10190">
    <property type="entry name" value="BRCT domain"/>
    <property type="match status" value="1"/>
</dbReference>
<keyword evidence="4" id="KW-0158">Chromosome</keyword>
<dbReference type="Pfam" id="PF16508">
    <property type="entry name" value="NIBRIN_BRCT_II"/>
    <property type="match status" value="1"/>
</dbReference>
<accession>A0A8T2NR25</accession>
<proteinExistence type="inferred from homology"/>
<comment type="caution">
    <text evidence="14">The sequence shown here is derived from an EMBL/GenBank/DDBJ whole genome shotgun (WGS) entry which is preliminary data.</text>
</comment>
<dbReference type="SUPFAM" id="SSF49879">
    <property type="entry name" value="SMAD/FHA domain"/>
    <property type="match status" value="1"/>
</dbReference>
<dbReference type="GO" id="GO:0051321">
    <property type="term" value="P:meiotic cell cycle"/>
    <property type="evidence" value="ECO:0007669"/>
    <property type="project" value="UniProtKB-KW"/>
</dbReference>
<evidence type="ECO:0000313" key="15">
    <source>
        <dbReference type="Proteomes" id="UP000824540"/>
    </source>
</evidence>
<evidence type="ECO:0000256" key="9">
    <source>
        <dbReference type="ARBA" id="ARBA00023254"/>
    </source>
</evidence>
<keyword evidence="9" id="KW-0469">Meiosis</keyword>
<dbReference type="Pfam" id="PF08599">
    <property type="entry name" value="Nbs1_C"/>
    <property type="match status" value="1"/>
</dbReference>
<feature type="compositionally biased region" description="Polar residues" evidence="12">
    <location>
        <begin position="448"/>
        <end position="470"/>
    </location>
</feature>
<sequence>MWKLKPIDAGGESYCLLPGAQYVVGRKNCDVLLQNDQSISRVHAQLTVTTRSSSQTATVLTVKDSSKYGTFLNDERLTGDSSKVLQSGDRLTFGVFQSKFKVEFEPLVVCSSCLDGEGKMSLCQDVQLLGGHLVSSWTPESTHLVMPSLKVTIKTICALICCRPIVVPAFFSELRKALQQKLPLPKFQSFYPDIDEPTLNKEDVDLNMRPERRNLFYGKTFIFLSAKQHKRLAAVVGFGGGQSKLLEVGSLPTSVLESPSSCVINMAMGNCQALLPAITKKWSDSVEDILHRKGLRFISESEIGLAAIYVSTDMFCNPLSTVESEMVRTKPEIPSATLSQSAAVEETVLQPTELDNITTYANNSEPSQNISRMSTGGLSTVAETPEKDQRMGVVSGRDPPLSRSVTESALTSFRAKGGVNTDAQRDKSLLATRLENPIRSGRPLPVQPSLTNGHKNKSPQKQSALTNYFQPVTKKRTREESDGADQSKAKQARRGGEEMELEETGSTLQHRDPQAVLAPAAGAQSSKAQPGPNSGPAQEAHQGILLGEAGKPVSIKRKEMSLLTPEEELEELESIMCDPMEDPEDLESFMCEPMNEPEAPVNKKSRLEPEEEVLTNKKSRLEPEVQAPANKTSCLEPEVQAPTIKKSRLEPASEIKTEETSFTVDPKAPIKSENGDNLPRNLLLVEFKSLVVADPVSLKRSALQPCNPNQKNFKKFRKVPVPGAEGLPNIIGGSDLVVHNRAKNSELEEWLRESMERWHLNRNTISLRRAQLRLCAARGSQLEPMVNTGMHKSEGKPDSVWVSRIRQDPSGRLIKPKGRAARHPVLLWANPICQRRAEVLTLANVAM</sequence>
<dbReference type="GO" id="GO:0000723">
    <property type="term" value="P:telomere maintenance"/>
    <property type="evidence" value="ECO:0007669"/>
    <property type="project" value="InterPro"/>
</dbReference>
<feature type="region of interest" description="Disordered" evidence="12">
    <location>
        <begin position="432"/>
        <end position="539"/>
    </location>
</feature>
<dbReference type="Proteomes" id="UP000824540">
    <property type="component" value="Unassembled WGS sequence"/>
</dbReference>
<dbReference type="InterPro" id="IPR013908">
    <property type="entry name" value="Nibrin_C"/>
</dbReference>
<evidence type="ECO:0000256" key="11">
    <source>
        <dbReference type="ARBA" id="ARBA00044757"/>
    </source>
</evidence>
<organism evidence="14 15">
    <name type="scientific">Albula glossodonta</name>
    <name type="common">roundjaw bonefish</name>
    <dbReference type="NCBI Taxonomy" id="121402"/>
    <lineage>
        <taxon>Eukaryota</taxon>
        <taxon>Metazoa</taxon>
        <taxon>Chordata</taxon>
        <taxon>Craniata</taxon>
        <taxon>Vertebrata</taxon>
        <taxon>Euteleostomi</taxon>
        <taxon>Actinopterygii</taxon>
        <taxon>Neopterygii</taxon>
        <taxon>Teleostei</taxon>
        <taxon>Albuliformes</taxon>
        <taxon>Albulidae</taxon>
        <taxon>Albula</taxon>
    </lineage>
</organism>
<dbReference type="PIRSF" id="PIRSF011869">
    <property type="entry name" value="Nibrin_animal"/>
    <property type="match status" value="1"/>
</dbReference>
<comment type="subcellular location">
    <subcellularLocation>
        <location evidence="2">Chromosome</location>
        <location evidence="2">Telomere</location>
    </subcellularLocation>
    <subcellularLocation>
        <location evidence="1">Nucleus</location>
        <location evidence="1">PML body</location>
    </subcellularLocation>
</comment>
<feature type="region of interest" description="Disordered" evidence="12">
    <location>
        <begin position="359"/>
        <end position="378"/>
    </location>
</feature>
<dbReference type="FunFam" id="2.60.200.20:FF:000017">
    <property type="entry name" value="Nibrin"/>
    <property type="match status" value="1"/>
</dbReference>
<dbReference type="FunFam" id="3.40.50.10980:FF:000001">
    <property type="entry name" value="Nibrin"/>
    <property type="match status" value="1"/>
</dbReference>
<dbReference type="PROSITE" id="PS50006">
    <property type="entry name" value="FHA_DOMAIN"/>
    <property type="match status" value="1"/>
</dbReference>
<dbReference type="GO" id="GO:0003684">
    <property type="term" value="F:damaged DNA binding"/>
    <property type="evidence" value="ECO:0007669"/>
    <property type="project" value="TreeGrafter"/>
</dbReference>
<name>A0A8T2NR25_9TELE</name>
<dbReference type="InterPro" id="IPR008984">
    <property type="entry name" value="SMAD_FHA_dom_sf"/>
</dbReference>
<reference evidence="14" key="1">
    <citation type="thesis" date="2021" institute="BYU ScholarsArchive" country="Provo, UT, USA">
        <title>Applications of and Algorithms for Genome Assembly and Genomic Analyses with an Emphasis on Marine Teleosts.</title>
        <authorList>
            <person name="Pickett B.D."/>
        </authorList>
    </citation>
    <scope>NUCLEOTIDE SEQUENCE</scope>
    <source>
        <strain evidence="14">HI-2016</strain>
    </source>
</reference>
<evidence type="ECO:0000256" key="5">
    <source>
        <dbReference type="ARBA" id="ARBA00022763"/>
    </source>
</evidence>
<dbReference type="AlphaFoldDB" id="A0A8T2NR25"/>
<dbReference type="GO" id="GO:0016605">
    <property type="term" value="C:PML body"/>
    <property type="evidence" value="ECO:0007669"/>
    <property type="project" value="UniProtKB-SubCell"/>
</dbReference>
<protein>
    <recommendedName>
        <fullName evidence="3">Nibrin</fullName>
    </recommendedName>
</protein>
<keyword evidence="7" id="KW-0234">DNA repair</keyword>
<evidence type="ECO:0000259" key="13">
    <source>
        <dbReference type="PROSITE" id="PS50006"/>
    </source>
</evidence>
<dbReference type="EMBL" id="JAFBMS010000026">
    <property type="protein sequence ID" value="KAG9342815.1"/>
    <property type="molecule type" value="Genomic_DNA"/>
</dbReference>
<feature type="region of interest" description="Disordered" evidence="12">
    <location>
        <begin position="652"/>
        <end position="673"/>
    </location>
</feature>
<keyword evidence="15" id="KW-1185">Reference proteome</keyword>
<gene>
    <name evidence="14" type="ORF">JZ751_015687</name>
</gene>
<feature type="compositionally biased region" description="Polar residues" evidence="12">
    <location>
        <begin position="523"/>
        <end position="536"/>
    </location>
</feature>
<dbReference type="PANTHER" id="PTHR12162:SF0">
    <property type="entry name" value="NIBRIN"/>
    <property type="match status" value="1"/>
</dbReference>
<dbReference type="GO" id="GO:0000781">
    <property type="term" value="C:chromosome, telomeric region"/>
    <property type="evidence" value="ECO:0007669"/>
    <property type="project" value="UniProtKB-SubCell"/>
</dbReference>
<dbReference type="CDD" id="cd22667">
    <property type="entry name" value="FHA_NBN"/>
    <property type="match status" value="1"/>
</dbReference>
<dbReference type="InterPro" id="IPR036420">
    <property type="entry name" value="BRCT_dom_sf"/>
</dbReference>
<dbReference type="CDD" id="cd17741">
    <property type="entry name" value="BRCT_nibrin"/>
    <property type="match status" value="1"/>
</dbReference>
<dbReference type="InterPro" id="IPR016592">
    <property type="entry name" value="Nibrin_met"/>
</dbReference>
<feature type="domain" description="FHA" evidence="13">
    <location>
        <begin position="22"/>
        <end position="77"/>
    </location>
</feature>
<feature type="region of interest" description="Disordered" evidence="12">
    <location>
        <begin position="383"/>
        <end position="404"/>
    </location>
</feature>
<dbReference type="GO" id="GO:0007095">
    <property type="term" value="P:mitotic G2 DNA damage checkpoint signaling"/>
    <property type="evidence" value="ECO:0007669"/>
    <property type="project" value="InterPro"/>
</dbReference>
<keyword evidence="5" id="KW-0227">DNA damage</keyword>
<dbReference type="GO" id="GO:0000724">
    <property type="term" value="P:double-strand break repair via homologous recombination"/>
    <property type="evidence" value="ECO:0007669"/>
    <property type="project" value="TreeGrafter"/>
</dbReference>
<dbReference type="InterPro" id="IPR043014">
    <property type="entry name" value="Nibrin_BRCT2_sf"/>
</dbReference>
<evidence type="ECO:0000256" key="10">
    <source>
        <dbReference type="ARBA" id="ARBA00023306"/>
    </source>
</evidence>
<dbReference type="OrthoDB" id="552194at2759"/>
<dbReference type="Pfam" id="PF00498">
    <property type="entry name" value="FHA"/>
    <property type="match status" value="1"/>
</dbReference>
<evidence type="ECO:0000256" key="4">
    <source>
        <dbReference type="ARBA" id="ARBA00022454"/>
    </source>
</evidence>
<dbReference type="SUPFAM" id="SSF52113">
    <property type="entry name" value="BRCT domain"/>
    <property type="match status" value="1"/>
</dbReference>
<dbReference type="Gene3D" id="3.40.50.10980">
    <property type="entry name" value="Nibrin, BRCT2 domain"/>
    <property type="match status" value="1"/>
</dbReference>
<evidence type="ECO:0000256" key="6">
    <source>
        <dbReference type="ARBA" id="ARBA00022895"/>
    </source>
</evidence>
<keyword evidence="8" id="KW-0539">Nucleus</keyword>
<evidence type="ECO:0000256" key="3">
    <source>
        <dbReference type="ARBA" id="ARBA00020013"/>
    </source>
</evidence>
<dbReference type="SMART" id="SM01348">
    <property type="entry name" value="Nbs1_C"/>
    <property type="match status" value="1"/>
</dbReference>
<evidence type="ECO:0000256" key="1">
    <source>
        <dbReference type="ARBA" id="ARBA00004322"/>
    </source>
</evidence>
<evidence type="ECO:0000256" key="7">
    <source>
        <dbReference type="ARBA" id="ARBA00023204"/>
    </source>
</evidence>
<dbReference type="SMART" id="SM00240">
    <property type="entry name" value="FHA"/>
    <property type="match status" value="1"/>
</dbReference>
<dbReference type="InterPro" id="IPR000253">
    <property type="entry name" value="FHA_dom"/>
</dbReference>
<evidence type="ECO:0000256" key="8">
    <source>
        <dbReference type="ARBA" id="ARBA00023242"/>
    </source>
</evidence>
<evidence type="ECO:0000256" key="12">
    <source>
        <dbReference type="SAM" id="MobiDB-lite"/>
    </source>
</evidence>
<keyword evidence="6" id="KW-0779">Telomere</keyword>
<dbReference type="GO" id="GO:0030870">
    <property type="term" value="C:Mre11 complex"/>
    <property type="evidence" value="ECO:0007669"/>
    <property type="project" value="InterPro"/>
</dbReference>
<dbReference type="Gene3D" id="2.60.200.20">
    <property type="match status" value="1"/>
</dbReference>
<evidence type="ECO:0000313" key="14">
    <source>
        <dbReference type="EMBL" id="KAG9342815.1"/>
    </source>
</evidence>
<dbReference type="InterPro" id="IPR032429">
    <property type="entry name" value="Nibrin_BRCT2"/>
</dbReference>
<dbReference type="InterPro" id="IPR040227">
    <property type="entry name" value="Nibrin-rel"/>
</dbReference>
<dbReference type="PANTHER" id="PTHR12162">
    <property type="entry name" value="NIBRIN-RELATED"/>
    <property type="match status" value="1"/>
</dbReference>
<keyword evidence="10" id="KW-0131">Cell cycle</keyword>
<comment type="similarity">
    <text evidence="11">Belongs to the Nibrin family.</text>
</comment>